<name>A0AAW5P813_9BACT</name>
<organism evidence="1 2">
    <name type="scientific">Salinibacter ruber</name>
    <dbReference type="NCBI Taxonomy" id="146919"/>
    <lineage>
        <taxon>Bacteria</taxon>
        <taxon>Pseudomonadati</taxon>
        <taxon>Rhodothermota</taxon>
        <taxon>Rhodothermia</taxon>
        <taxon>Rhodothermales</taxon>
        <taxon>Salinibacteraceae</taxon>
        <taxon>Salinibacter</taxon>
    </lineage>
</organism>
<protein>
    <submittedName>
        <fullName evidence="1">Uncharacterized protein</fullName>
    </submittedName>
</protein>
<comment type="caution">
    <text evidence="1">The sequence shown here is derived from an EMBL/GenBank/DDBJ whole genome shotgun (WGS) entry which is preliminary data.</text>
</comment>
<dbReference type="EMBL" id="JANTZM010000007">
    <property type="protein sequence ID" value="MCS4157778.1"/>
    <property type="molecule type" value="Genomic_DNA"/>
</dbReference>
<accession>A0AAW5P813</accession>
<evidence type="ECO:0000313" key="2">
    <source>
        <dbReference type="Proteomes" id="UP001155110"/>
    </source>
</evidence>
<dbReference type="AlphaFoldDB" id="A0AAW5P813"/>
<dbReference type="RefSeq" id="WP_259258301.1">
    <property type="nucleotide sequence ID" value="NZ_JANTZM010000007.1"/>
</dbReference>
<dbReference type="Proteomes" id="UP001155110">
    <property type="component" value="Unassembled WGS sequence"/>
</dbReference>
<sequence length="143" mass="15800">MTRSNETLPGYKDVSLQDGEALLGRAFNTYKRYLASHPAVRRGMPPESVRKALSTSQLADEVAPAAPSLRQSLAKALHETSGWAVDPDDLNAALARWLDSRLEECLREIWTSERRVTVRVTRNGISIESERGLNGPDTGRLPS</sequence>
<evidence type="ECO:0000313" key="1">
    <source>
        <dbReference type="EMBL" id="MCS4157778.1"/>
    </source>
</evidence>
<gene>
    <name evidence="1" type="ORF">GGP99_001742</name>
</gene>
<proteinExistence type="predicted"/>
<reference evidence="1" key="1">
    <citation type="submission" date="2022-08" db="EMBL/GenBank/DDBJ databases">
        <title>Genomic Encyclopedia of Type Strains, Phase V (KMG-V): Genome sequencing to study the core and pangenomes of soil and plant-associated prokaryotes.</title>
        <authorList>
            <person name="Whitman W."/>
        </authorList>
    </citation>
    <scope>NUCLEOTIDE SEQUENCE</scope>
    <source>
        <strain evidence="1">SP3002</strain>
    </source>
</reference>